<proteinExistence type="predicted"/>
<evidence type="ECO:0000256" key="1">
    <source>
        <dbReference type="SAM" id="MobiDB-lite"/>
    </source>
</evidence>
<accession>A0A6A6PCT2</accession>
<feature type="region of interest" description="Disordered" evidence="1">
    <location>
        <begin position="125"/>
        <end position="164"/>
    </location>
</feature>
<evidence type="ECO:0000313" key="2">
    <source>
        <dbReference type="EMBL" id="KAF2461233.1"/>
    </source>
</evidence>
<evidence type="ECO:0000313" key="3">
    <source>
        <dbReference type="Proteomes" id="UP000799766"/>
    </source>
</evidence>
<dbReference type="AlphaFoldDB" id="A0A6A6PCT2"/>
<dbReference type="Proteomes" id="UP000799766">
    <property type="component" value="Unassembled WGS sequence"/>
</dbReference>
<name>A0A6A6PCT2_9PEZI</name>
<feature type="compositionally biased region" description="Low complexity" evidence="1">
    <location>
        <begin position="125"/>
        <end position="137"/>
    </location>
</feature>
<keyword evidence="3" id="KW-1185">Reference proteome</keyword>
<sequence>MAALPALRRPSAACTIYWGVKSGDWGIIRCTACSPLKIGLWHFPVFLLLSQENSPPRCSCDSFFPAVRRLPAANWCLFPISSKSKTSLSLHAFSASHPPPPRTVSCSDSARGPIFSAHRRLRTLSHSSRSTTRLRPLGRPPSPKSNSKPTISRISTSSKLRSRC</sequence>
<protein>
    <submittedName>
        <fullName evidence="2">Uncharacterized protein</fullName>
    </submittedName>
</protein>
<feature type="compositionally biased region" description="Polar residues" evidence="1">
    <location>
        <begin position="144"/>
        <end position="164"/>
    </location>
</feature>
<reference evidence="2" key="1">
    <citation type="journal article" date="2020" name="Stud. Mycol.">
        <title>101 Dothideomycetes genomes: a test case for predicting lifestyles and emergence of pathogens.</title>
        <authorList>
            <person name="Haridas S."/>
            <person name="Albert R."/>
            <person name="Binder M."/>
            <person name="Bloem J."/>
            <person name="Labutti K."/>
            <person name="Salamov A."/>
            <person name="Andreopoulos B."/>
            <person name="Baker S."/>
            <person name="Barry K."/>
            <person name="Bills G."/>
            <person name="Bluhm B."/>
            <person name="Cannon C."/>
            <person name="Castanera R."/>
            <person name="Culley D."/>
            <person name="Daum C."/>
            <person name="Ezra D."/>
            <person name="Gonzalez J."/>
            <person name="Henrissat B."/>
            <person name="Kuo A."/>
            <person name="Liang C."/>
            <person name="Lipzen A."/>
            <person name="Lutzoni F."/>
            <person name="Magnuson J."/>
            <person name="Mondo S."/>
            <person name="Nolan M."/>
            <person name="Ohm R."/>
            <person name="Pangilinan J."/>
            <person name="Park H.-J."/>
            <person name="Ramirez L."/>
            <person name="Alfaro M."/>
            <person name="Sun H."/>
            <person name="Tritt A."/>
            <person name="Yoshinaga Y."/>
            <person name="Zwiers L.-H."/>
            <person name="Turgeon B."/>
            <person name="Goodwin S."/>
            <person name="Spatafora J."/>
            <person name="Crous P."/>
            <person name="Grigoriev I."/>
        </authorList>
    </citation>
    <scope>NUCLEOTIDE SEQUENCE</scope>
    <source>
        <strain evidence="2">ATCC 16933</strain>
    </source>
</reference>
<gene>
    <name evidence="2" type="ORF">BDY21DRAFT_81455</name>
</gene>
<dbReference type="EMBL" id="MU001671">
    <property type="protein sequence ID" value="KAF2461233.1"/>
    <property type="molecule type" value="Genomic_DNA"/>
</dbReference>
<organism evidence="2 3">
    <name type="scientific">Lineolata rhizophorae</name>
    <dbReference type="NCBI Taxonomy" id="578093"/>
    <lineage>
        <taxon>Eukaryota</taxon>
        <taxon>Fungi</taxon>
        <taxon>Dikarya</taxon>
        <taxon>Ascomycota</taxon>
        <taxon>Pezizomycotina</taxon>
        <taxon>Dothideomycetes</taxon>
        <taxon>Dothideomycetes incertae sedis</taxon>
        <taxon>Lineolatales</taxon>
        <taxon>Lineolataceae</taxon>
        <taxon>Lineolata</taxon>
    </lineage>
</organism>